<sequence length="82" mass="8906">MPLDILSLGASGAIFGLIGAALSIIIKERNNPLIILGLIYVFYFVITSFSAGTNFIAHIFGLLGGLTAGYIFRRSKHNEELY</sequence>
<reference evidence="7" key="1">
    <citation type="journal article" date="2014" name="Front. Microbiol.">
        <title>High frequency of phylogenetically diverse reductive dehalogenase-homologous genes in deep subseafloor sedimentary metagenomes.</title>
        <authorList>
            <person name="Kawai M."/>
            <person name="Futagami T."/>
            <person name="Toyoda A."/>
            <person name="Takaki Y."/>
            <person name="Nishi S."/>
            <person name="Hori S."/>
            <person name="Arai W."/>
            <person name="Tsubouchi T."/>
            <person name="Morono Y."/>
            <person name="Uchiyama I."/>
            <person name="Ito T."/>
            <person name="Fujiyama A."/>
            <person name="Inagaki F."/>
            <person name="Takami H."/>
        </authorList>
    </citation>
    <scope>NUCLEOTIDE SEQUENCE</scope>
    <source>
        <strain evidence="7">Expedition CK06-06</strain>
    </source>
</reference>
<dbReference type="AlphaFoldDB" id="X0ZEF9"/>
<dbReference type="GO" id="GO:0004252">
    <property type="term" value="F:serine-type endopeptidase activity"/>
    <property type="evidence" value="ECO:0007669"/>
    <property type="project" value="InterPro"/>
</dbReference>
<accession>X0ZEF9</accession>
<evidence type="ECO:0000256" key="2">
    <source>
        <dbReference type="ARBA" id="ARBA00022692"/>
    </source>
</evidence>
<feature type="transmembrane region" description="Helical" evidence="5">
    <location>
        <begin position="55"/>
        <end position="72"/>
    </location>
</feature>
<protein>
    <recommendedName>
        <fullName evidence="6">Peptidase S54 rhomboid domain-containing protein</fullName>
    </recommendedName>
</protein>
<evidence type="ECO:0000256" key="1">
    <source>
        <dbReference type="ARBA" id="ARBA00004141"/>
    </source>
</evidence>
<comment type="subcellular location">
    <subcellularLocation>
        <location evidence="1">Membrane</location>
        <topology evidence="1">Multi-pass membrane protein</topology>
    </subcellularLocation>
</comment>
<keyword evidence="4 5" id="KW-0472">Membrane</keyword>
<proteinExistence type="predicted"/>
<evidence type="ECO:0000313" key="7">
    <source>
        <dbReference type="EMBL" id="GAG56577.1"/>
    </source>
</evidence>
<dbReference type="InterPro" id="IPR035952">
    <property type="entry name" value="Rhomboid-like_sf"/>
</dbReference>
<name>X0ZEF9_9ZZZZ</name>
<evidence type="ECO:0000256" key="3">
    <source>
        <dbReference type="ARBA" id="ARBA00022989"/>
    </source>
</evidence>
<gene>
    <name evidence="7" type="ORF">S01H4_13692</name>
</gene>
<keyword evidence="2 5" id="KW-0812">Transmembrane</keyword>
<evidence type="ECO:0000259" key="6">
    <source>
        <dbReference type="Pfam" id="PF01694"/>
    </source>
</evidence>
<dbReference type="EMBL" id="BART01006023">
    <property type="protein sequence ID" value="GAG56577.1"/>
    <property type="molecule type" value="Genomic_DNA"/>
</dbReference>
<feature type="transmembrane region" description="Helical" evidence="5">
    <location>
        <begin position="6"/>
        <end position="26"/>
    </location>
</feature>
<dbReference type="InterPro" id="IPR022764">
    <property type="entry name" value="Peptidase_S54_rhomboid_dom"/>
</dbReference>
<dbReference type="Gene3D" id="1.20.1540.10">
    <property type="entry name" value="Rhomboid-like"/>
    <property type="match status" value="1"/>
</dbReference>
<comment type="caution">
    <text evidence="7">The sequence shown here is derived from an EMBL/GenBank/DDBJ whole genome shotgun (WGS) entry which is preliminary data.</text>
</comment>
<evidence type="ECO:0000256" key="5">
    <source>
        <dbReference type="SAM" id="Phobius"/>
    </source>
</evidence>
<keyword evidence="3 5" id="KW-1133">Transmembrane helix</keyword>
<dbReference type="SUPFAM" id="SSF144091">
    <property type="entry name" value="Rhomboid-like"/>
    <property type="match status" value="1"/>
</dbReference>
<dbReference type="Pfam" id="PF01694">
    <property type="entry name" value="Rhomboid"/>
    <property type="match status" value="1"/>
</dbReference>
<evidence type="ECO:0000256" key="4">
    <source>
        <dbReference type="ARBA" id="ARBA00023136"/>
    </source>
</evidence>
<feature type="domain" description="Peptidase S54 rhomboid" evidence="6">
    <location>
        <begin position="6"/>
        <end position="74"/>
    </location>
</feature>
<feature type="transmembrane region" description="Helical" evidence="5">
    <location>
        <begin position="33"/>
        <end position="49"/>
    </location>
</feature>
<organism evidence="7">
    <name type="scientific">marine sediment metagenome</name>
    <dbReference type="NCBI Taxonomy" id="412755"/>
    <lineage>
        <taxon>unclassified sequences</taxon>
        <taxon>metagenomes</taxon>
        <taxon>ecological metagenomes</taxon>
    </lineage>
</organism>
<dbReference type="GO" id="GO:0016020">
    <property type="term" value="C:membrane"/>
    <property type="evidence" value="ECO:0007669"/>
    <property type="project" value="UniProtKB-SubCell"/>
</dbReference>